<dbReference type="Pfam" id="PF00534">
    <property type="entry name" value="Glycos_transf_1"/>
    <property type="match status" value="1"/>
</dbReference>
<dbReference type="EMBL" id="JACHGY010000001">
    <property type="protein sequence ID" value="MBB6430452.1"/>
    <property type="molecule type" value="Genomic_DNA"/>
</dbReference>
<feature type="region of interest" description="Disordered" evidence="1">
    <location>
        <begin position="400"/>
        <end position="429"/>
    </location>
</feature>
<dbReference type="InterPro" id="IPR028098">
    <property type="entry name" value="Glyco_trans_4-like_N"/>
</dbReference>
<evidence type="ECO:0000256" key="1">
    <source>
        <dbReference type="SAM" id="MobiDB-lite"/>
    </source>
</evidence>
<dbReference type="Gene3D" id="3.40.50.2000">
    <property type="entry name" value="Glycogen Phosphorylase B"/>
    <property type="match status" value="2"/>
</dbReference>
<evidence type="ECO:0000313" key="5">
    <source>
        <dbReference type="Proteomes" id="UP000541810"/>
    </source>
</evidence>
<dbReference type="PANTHER" id="PTHR12526">
    <property type="entry name" value="GLYCOSYLTRANSFERASE"/>
    <property type="match status" value="1"/>
</dbReference>
<proteinExistence type="predicted"/>
<comment type="caution">
    <text evidence="4">The sequence shown here is derived from an EMBL/GenBank/DDBJ whole genome shotgun (WGS) entry which is preliminary data.</text>
</comment>
<evidence type="ECO:0000259" key="3">
    <source>
        <dbReference type="Pfam" id="PF13579"/>
    </source>
</evidence>
<feature type="domain" description="Glycosyltransferase subfamily 4-like N-terminal" evidence="3">
    <location>
        <begin position="31"/>
        <end position="186"/>
    </location>
</feature>
<evidence type="ECO:0000313" key="4">
    <source>
        <dbReference type="EMBL" id="MBB6430452.1"/>
    </source>
</evidence>
<accession>A0A7X0H711</accession>
<dbReference type="AlphaFoldDB" id="A0A7X0H711"/>
<organism evidence="4 5">
    <name type="scientific">Algisphaera agarilytica</name>
    <dbReference type="NCBI Taxonomy" id="1385975"/>
    <lineage>
        <taxon>Bacteria</taxon>
        <taxon>Pseudomonadati</taxon>
        <taxon>Planctomycetota</taxon>
        <taxon>Phycisphaerae</taxon>
        <taxon>Phycisphaerales</taxon>
        <taxon>Phycisphaeraceae</taxon>
        <taxon>Algisphaera</taxon>
    </lineage>
</organism>
<dbReference type="Proteomes" id="UP000541810">
    <property type="component" value="Unassembled WGS sequence"/>
</dbReference>
<dbReference type="InterPro" id="IPR001296">
    <property type="entry name" value="Glyco_trans_1"/>
</dbReference>
<protein>
    <submittedName>
        <fullName evidence="4">Glycosyltransferase involved in cell wall biosynthesis</fullName>
    </submittedName>
</protein>
<keyword evidence="5" id="KW-1185">Reference proteome</keyword>
<dbReference type="PANTHER" id="PTHR12526:SF639">
    <property type="entry name" value="GLYCOSYL TRANSFERASE GROUP 1"/>
    <property type="match status" value="1"/>
</dbReference>
<reference evidence="4 5" key="1">
    <citation type="submission" date="2020-08" db="EMBL/GenBank/DDBJ databases">
        <title>Genomic Encyclopedia of Type Strains, Phase IV (KMG-IV): sequencing the most valuable type-strain genomes for metagenomic binning, comparative biology and taxonomic classification.</title>
        <authorList>
            <person name="Goeker M."/>
        </authorList>
    </citation>
    <scope>NUCLEOTIDE SEQUENCE [LARGE SCALE GENOMIC DNA]</scope>
    <source>
        <strain evidence="4 5">DSM 103725</strain>
    </source>
</reference>
<dbReference type="RefSeq" id="WP_184677967.1">
    <property type="nucleotide sequence ID" value="NZ_JACHGY010000001.1"/>
</dbReference>
<dbReference type="GO" id="GO:0016757">
    <property type="term" value="F:glycosyltransferase activity"/>
    <property type="evidence" value="ECO:0007669"/>
    <property type="project" value="InterPro"/>
</dbReference>
<name>A0A7X0H711_9BACT</name>
<dbReference type="CDD" id="cd03801">
    <property type="entry name" value="GT4_PimA-like"/>
    <property type="match status" value="1"/>
</dbReference>
<sequence>MSDTQDTPSIEKGSAGHVLVVAPTPFFSDRGCHVRIIEEIRAAEREGYRATVITYHVGKDVEGLPIYRSLNVPWYKKLAAGPSIHQFYLDALLLCTGIRACFRDKPTVIHGHLHEGVGIGKVLSLLFRVPLVGDLQGSLVGELVQHNFIPKQGFVHNLFRAAERWLIRWPNHLVLSSDRATEGVAEIDELTVPATVLDDGVDENAFLPEAPGENLREKLGLPTDKKLVGFLGVLNEYQGVSVMLHAAKRVVEKHPDVVFVVMGYPNVEHYQGVADELGISDSVMFPGRIPYDQARDYLAACDIGFSAKADVTEANGKLLNYMAVGLPIVATETRVNRSLLDDTALYGQVDDGESLADAVCRYLDDPALAEEKAQAGRRRVIDKLSWAAGGRKLVEVYASVTKKKNKPTKPQGTPTERAGASALHSEKVA</sequence>
<gene>
    <name evidence="4" type="ORF">HNQ40_002258</name>
</gene>
<evidence type="ECO:0000259" key="2">
    <source>
        <dbReference type="Pfam" id="PF00534"/>
    </source>
</evidence>
<keyword evidence="4" id="KW-0808">Transferase</keyword>
<dbReference type="SUPFAM" id="SSF53756">
    <property type="entry name" value="UDP-Glycosyltransferase/glycogen phosphorylase"/>
    <property type="match status" value="1"/>
</dbReference>
<dbReference type="Pfam" id="PF13579">
    <property type="entry name" value="Glyco_trans_4_4"/>
    <property type="match status" value="1"/>
</dbReference>
<feature type="domain" description="Glycosyl transferase family 1" evidence="2">
    <location>
        <begin position="213"/>
        <end position="378"/>
    </location>
</feature>